<dbReference type="RefSeq" id="WP_286660838.1">
    <property type="nucleotide sequence ID" value="NZ_JASZYV010000003.1"/>
</dbReference>
<accession>A0ABT7NCQ7</accession>
<evidence type="ECO:0000313" key="1">
    <source>
        <dbReference type="EMBL" id="MDM0045723.1"/>
    </source>
</evidence>
<reference evidence="1" key="1">
    <citation type="submission" date="2023-06" db="EMBL/GenBank/DDBJ databases">
        <authorList>
            <person name="Jiang Y."/>
            <person name="Liu Q."/>
        </authorList>
    </citation>
    <scope>NUCLEOTIDE SEQUENCE</scope>
    <source>
        <strain evidence="1">CGMCC 1.12089</strain>
    </source>
</reference>
<sequence>MRLRDGYESRDAQPDQRLWKNLGYGGKTASEEAWRYWPQVGKGPWTIAAPLGAAEYTQDGLCLFLDGELVYEAKEGESQWDVTWQALAHFYGVLARRVAKDVPLSPAQHEDLR</sequence>
<dbReference type="EMBL" id="JASZYV010000003">
    <property type="protein sequence ID" value="MDM0045723.1"/>
    <property type="molecule type" value="Genomic_DNA"/>
</dbReference>
<keyword evidence="2" id="KW-1185">Reference proteome</keyword>
<organism evidence="1 2">
    <name type="scientific">Variovorax dokdonensis</name>
    <dbReference type="NCBI Taxonomy" id="344883"/>
    <lineage>
        <taxon>Bacteria</taxon>
        <taxon>Pseudomonadati</taxon>
        <taxon>Pseudomonadota</taxon>
        <taxon>Betaproteobacteria</taxon>
        <taxon>Burkholderiales</taxon>
        <taxon>Comamonadaceae</taxon>
        <taxon>Variovorax</taxon>
    </lineage>
</organism>
<protein>
    <submittedName>
        <fullName evidence="1">Uncharacterized protein</fullName>
    </submittedName>
</protein>
<name>A0ABT7NCQ7_9BURK</name>
<gene>
    <name evidence="1" type="ORF">QTH91_14630</name>
</gene>
<evidence type="ECO:0000313" key="2">
    <source>
        <dbReference type="Proteomes" id="UP001174908"/>
    </source>
</evidence>
<proteinExistence type="predicted"/>
<dbReference type="Proteomes" id="UP001174908">
    <property type="component" value="Unassembled WGS sequence"/>
</dbReference>
<comment type="caution">
    <text evidence="1">The sequence shown here is derived from an EMBL/GenBank/DDBJ whole genome shotgun (WGS) entry which is preliminary data.</text>
</comment>